<evidence type="ECO:0000313" key="4">
    <source>
        <dbReference type="Proteomes" id="UP000050417"/>
    </source>
</evidence>
<dbReference type="InterPro" id="IPR052216">
    <property type="entry name" value="CRISPR_Csm3_endoribonuclease"/>
</dbReference>
<dbReference type="EMBL" id="LGCL01000028">
    <property type="protein sequence ID" value="KPL75301.1"/>
    <property type="molecule type" value="Genomic_DNA"/>
</dbReference>
<dbReference type="STRING" id="1134406.ADN00_12990"/>
<protein>
    <recommendedName>
        <fullName evidence="2">CRISPR type III-associated protein domain-containing protein</fullName>
    </recommendedName>
</protein>
<evidence type="ECO:0000256" key="1">
    <source>
        <dbReference type="ARBA" id="ARBA00023118"/>
    </source>
</evidence>
<comment type="caution">
    <text evidence="3">The sequence shown here is derived from an EMBL/GenBank/DDBJ whole genome shotgun (WGS) entry which is preliminary data.</text>
</comment>
<dbReference type="AlphaFoldDB" id="A0A0P6XK26"/>
<dbReference type="InterPro" id="IPR005537">
    <property type="entry name" value="RAMP_III_fam"/>
</dbReference>
<organism evidence="3 4">
    <name type="scientific">Ornatilinea apprima</name>
    <dbReference type="NCBI Taxonomy" id="1134406"/>
    <lineage>
        <taxon>Bacteria</taxon>
        <taxon>Bacillati</taxon>
        <taxon>Chloroflexota</taxon>
        <taxon>Anaerolineae</taxon>
        <taxon>Anaerolineales</taxon>
        <taxon>Anaerolineaceae</taxon>
        <taxon>Ornatilinea</taxon>
    </lineage>
</organism>
<dbReference type="Pfam" id="PF03787">
    <property type="entry name" value="RAMPs"/>
    <property type="match status" value="1"/>
</dbReference>
<dbReference type="NCBIfam" id="TIGR02581">
    <property type="entry name" value="cas_cyan_RAMP"/>
    <property type="match status" value="1"/>
</dbReference>
<name>A0A0P6XK26_9CHLR</name>
<keyword evidence="1" id="KW-0051">Antiviral defense</keyword>
<accession>A0A0P6XK26</accession>
<feature type="domain" description="CRISPR type III-associated protein" evidence="2">
    <location>
        <begin position="29"/>
        <end position="240"/>
    </location>
</feature>
<reference evidence="3 4" key="1">
    <citation type="submission" date="2015-07" db="EMBL/GenBank/DDBJ databases">
        <title>Genome sequence of Ornatilinea apprima DSM 23815.</title>
        <authorList>
            <person name="Hemp J."/>
            <person name="Ward L.M."/>
            <person name="Pace L.A."/>
            <person name="Fischer W.W."/>
        </authorList>
    </citation>
    <scope>NUCLEOTIDE SEQUENCE [LARGE SCALE GENOMIC DNA]</scope>
    <source>
        <strain evidence="3 4">P3M-1</strain>
    </source>
</reference>
<proteinExistence type="predicted"/>
<sequence length="302" mass="32218">MSAIADQSVEIEFYGHDQAINLYCFSGTLTLTHAMHIGSGRGDLTTDALVVTDGAGKPIIPGSSFRGLFRSHIERLLAGLNAAGVTTLWACQLYDASPLGICIGNQVNQESKDKLKELVNRAKTSGLPAIWNDLPKALCSVCQLFGASAVWASKIKFSDLNLLNEPLTQIRHGVGIHRDSGTAAPGVKYDKLVVEAGREFKFEAIAENLTEQDKRLLALGFQAILNGTAALGGSTGRGLGDFALTGGDVSWVDCKNKSDLVNYLLKKEYSGSQSLDDFVNETLNTWLAPQENGGGDAQTAAE</sequence>
<dbReference type="Proteomes" id="UP000050417">
    <property type="component" value="Unassembled WGS sequence"/>
</dbReference>
<dbReference type="RefSeq" id="WP_075063451.1">
    <property type="nucleotide sequence ID" value="NZ_LGCL01000028.1"/>
</dbReference>
<dbReference type="InterPro" id="IPR013411">
    <property type="entry name" value="CRISPR-assoc_RAMP_Csx7"/>
</dbReference>
<dbReference type="GO" id="GO:0051607">
    <property type="term" value="P:defense response to virus"/>
    <property type="evidence" value="ECO:0007669"/>
    <property type="project" value="UniProtKB-KW"/>
</dbReference>
<gene>
    <name evidence="3" type="ORF">ADN00_12990</name>
</gene>
<dbReference type="OrthoDB" id="1063910at2"/>
<evidence type="ECO:0000313" key="3">
    <source>
        <dbReference type="EMBL" id="KPL75301.1"/>
    </source>
</evidence>
<keyword evidence="4" id="KW-1185">Reference proteome</keyword>
<dbReference type="PANTHER" id="PTHR35579">
    <property type="entry name" value="CRISPR SYSTEM CMS ENDORIBONUCLEASE CSM3"/>
    <property type="match status" value="1"/>
</dbReference>
<evidence type="ECO:0000259" key="2">
    <source>
        <dbReference type="Pfam" id="PF03787"/>
    </source>
</evidence>
<dbReference type="PANTHER" id="PTHR35579:SF3">
    <property type="entry name" value="CRISPR SYSTEM CMS ENDORIBONUCLEASE CSM3"/>
    <property type="match status" value="1"/>
</dbReference>